<evidence type="ECO:0000256" key="1">
    <source>
        <dbReference type="ARBA" id="ARBA00004613"/>
    </source>
</evidence>
<keyword evidence="6" id="KW-0472">Membrane</keyword>
<keyword evidence="6" id="KW-1133">Transmembrane helix</keyword>
<dbReference type="EMBL" id="JAXAVV010000036">
    <property type="protein sequence ID" value="MDX8056097.1"/>
    <property type="molecule type" value="Genomic_DNA"/>
</dbReference>
<dbReference type="InterPro" id="IPR018247">
    <property type="entry name" value="EF_Hand_1_Ca_BS"/>
</dbReference>
<comment type="similarity">
    <text evidence="2">Belongs to the serine-aspartate repeat-containing protein (SDr) family.</text>
</comment>
<feature type="compositionally biased region" description="Low complexity" evidence="5">
    <location>
        <begin position="9"/>
        <end position="20"/>
    </location>
</feature>
<organism evidence="9 10">
    <name type="scientific">Lentzea kristufekii</name>
    <dbReference type="NCBI Taxonomy" id="3095430"/>
    <lineage>
        <taxon>Bacteria</taxon>
        <taxon>Bacillati</taxon>
        <taxon>Actinomycetota</taxon>
        <taxon>Actinomycetes</taxon>
        <taxon>Pseudonocardiales</taxon>
        <taxon>Pseudonocardiaceae</taxon>
        <taxon>Lentzea</taxon>
    </lineage>
</organism>
<accession>A0ABU4U7R9</accession>
<dbReference type="Gene3D" id="2.60.40.10">
    <property type="entry name" value="Immunoglobulins"/>
    <property type="match status" value="4"/>
</dbReference>
<evidence type="ECO:0000256" key="2">
    <source>
        <dbReference type="ARBA" id="ARBA00007257"/>
    </source>
</evidence>
<feature type="compositionally biased region" description="Pro residues" evidence="5">
    <location>
        <begin position="33"/>
        <end position="48"/>
    </location>
</feature>
<evidence type="ECO:0000256" key="5">
    <source>
        <dbReference type="SAM" id="MobiDB-lite"/>
    </source>
</evidence>
<dbReference type="SUPFAM" id="SSF117074">
    <property type="entry name" value="Hypothetical protein PA1324"/>
    <property type="match status" value="4"/>
</dbReference>
<dbReference type="InterPro" id="IPR033764">
    <property type="entry name" value="Sdr_B"/>
</dbReference>
<keyword evidence="6" id="KW-0812">Transmembrane</keyword>
<dbReference type="Pfam" id="PF17210">
    <property type="entry name" value="SdrD_B"/>
    <property type="match status" value="2"/>
</dbReference>
<gene>
    <name evidence="9" type="ORF">SK571_42555</name>
</gene>
<keyword evidence="4 7" id="KW-0732">Signal</keyword>
<dbReference type="PANTHER" id="PTHR36108">
    <property type="entry name" value="COLOSSIN-B-RELATED"/>
    <property type="match status" value="1"/>
</dbReference>
<feature type="chain" id="PRO_5046629742" evidence="7">
    <location>
        <begin position="16"/>
        <end position="848"/>
    </location>
</feature>
<evidence type="ECO:0000313" key="10">
    <source>
        <dbReference type="Proteomes" id="UP001271792"/>
    </source>
</evidence>
<comment type="caution">
    <text evidence="9">The sequence shown here is derived from an EMBL/GenBank/DDBJ whole genome shotgun (WGS) entry which is preliminary data.</text>
</comment>
<keyword evidence="10" id="KW-1185">Reference proteome</keyword>
<feature type="region of interest" description="Disordered" evidence="5">
    <location>
        <begin position="9"/>
        <end position="77"/>
    </location>
</feature>
<proteinExistence type="inferred from homology"/>
<evidence type="ECO:0000256" key="3">
    <source>
        <dbReference type="ARBA" id="ARBA00022525"/>
    </source>
</evidence>
<evidence type="ECO:0000256" key="4">
    <source>
        <dbReference type="ARBA" id="ARBA00022729"/>
    </source>
</evidence>
<sequence>MTAVAALVFSSSALAQDDPASAPPAPTETTTTTPPPTSQPAPPPPAPEQKPQAEQKNSISGVLYGDKNRNGEQDPGEAVQGEVSVFGGTTRHTTTSAADGTFAFQGLTAGTYWATYKLKDGWVVHHAKAAGDEVVVADGTTTEVAVRAERPYSEQLRATASLDRGNYEYPAYAKIKISLTNTTDRTISAIQARCNRPNLRNTLGNGGPEWHVFNTHGVTLAAGEQYTVTIAERLPEDAVTAGVVTLDCDFAPNVEWITDGPPVHAEAKVSGRFGHTMVFGEDRNADRSIDADEVVSGAKVVLLDLRTGAQVAERTSGSDGKVEFTGLNTGDYRAVLLGSWAFTDDSQQLVRVTAQGSTGTKFLKRAAPASVVATMKFEKPRYESHESVRVDLTITNAGGQTAERVRVHAVFNDVAITAEQWGEFGQEGPGARIPAGESRTYSVTGAIRYFEDGKLTVWASVEHVGMPDRPTGFSAEAEVVQTTGDVSGVVYVDRNHNRQQDPGEAAAETVVEANGGAPYDYFRTTTDADGRYSFENIPSGDYLIGYTLAGGWVVHAESNAPQVRVRPGPPVQVSARAERPYTEVLEAAVVLDKPVYAAGDDVKIAITLSNKAVHEVGNVQAACNRDGNTWPVSAGWGDLREPGVTLGPGETKTITVVEKVPAEPSGVNRVAVHCGFAPWVAANLEDAAIGYDWAGIPGGVGTARGTILYDKNHNYWVDPGEPLQNTGVRLMTDRAYGGIVAETVTDADGSMFFEQVPLGTYWLEIDGPWQFPDPSTAMVEITARGDGFYLLYVEPGPSPVPPGGDSSQGGTRGALAKTGVSVLGLGVVAALLVAFGVGARMIGRRRTT</sequence>
<feature type="domain" description="SD-repeat containing protein B" evidence="8">
    <location>
        <begin position="59"/>
        <end position="145"/>
    </location>
</feature>
<protein>
    <submittedName>
        <fullName evidence="9">SdrD B-like domain-containing protein</fullName>
    </submittedName>
</protein>
<feature type="signal peptide" evidence="7">
    <location>
        <begin position="1"/>
        <end position="15"/>
    </location>
</feature>
<dbReference type="RefSeq" id="WP_319989779.1">
    <property type="nucleotide sequence ID" value="NZ_JAXAVV010000036.1"/>
</dbReference>
<dbReference type="Proteomes" id="UP001271792">
    <property type="component" value="Unassembled WGS sequence"/>
</dbReference>
<comment type="subcellular location">
    <subcellularLocation>
        <location evidence="1">Secreted</location>
    </subcellularLocation>
</comment>
<dbReference type="PROSITE" id="PS00018">
    <property type="entry name" value="EF_HAND_1"/>
    <property type="match status" value="1"/>
</dbReference>
<feature type="transmembrane region" description="Helical" evidence="6">
    <location>
        <begin position="822"/>
        <end position="842"/>
    </location>
</feature>
<evidence type="ECO:0000313" key="9">
    <source>
        <dbReference type="EMBL" id="MDX8056097.1"/>
    </source>
</evidence>
<evidence type="ECO:0000259" key="8">
    <source>
        <dbReference type="Pfam" id="PF17210"/>
    </source>
</evidence>
<evidence type="ECO:0000256" key="7">
    <source>
        <dbReference type="SAM" id="SignalP"/>
    </source>
</evidence>
<reference evidence="9 10" key="2">
    <citation type="submission" date="2023-11" db="EMBL/GenBank/DDBJ databases">
        <authorList>
            <person name="Lara A.C."/>
            <person name="Chronakova A."/>
        </authorList>
    </citation>
    <scope>NUCLEOTIDE SEQUENCE [LARGE SCALE GENOMIC DNA]</scope>
    <source>
        <strain evidence="9 10">BCCO 10_0798</strain>
    </source>
</reference>
<feature type="domain" description="SD-repeat containing protein B" evidence="8">
    <location>
        <begin position="489"/>
        <end position="556"/>
    </location>
</feature>
<dbReference type="InterPro" id="IPR013783">
    <property type="entry name" value="Ig-like_fold"/>
</dbReference>
<evidence type="ECO:0000256" key="6">
    <source>
        <dbReference type="SAM" id="Phobius"/>
    </source>
</evidence>
<keyword evidence="3" id="KW-0964">Secreted</keyword>
<name>A0ABU4U7R9_9PSEU</name>
<reference evidence="9 10" key="1">
    <citation type="submission" date="2023-11" db="EMBL/GenBank/DDBJ databases">
        <title>Lentzea sokolovensis, sp. nov., Lentzea kristufkii, sp. nov., and Lentzea miocenensis, sp. nov., rare actinobacteria from Sokolov Coal Basin, Miocene lacustrine sediment, Czech Republic.</title>
        <authorList>
            <person name="Lara A."/>
            <person name="Kotroba L."/>
            <person name="Nouioui I."/>
            <person name="Neumann-Schaal M."/>
            <person name="Mast Y."/>
            <person name="Chronakova A."/>
        </authorList>
    </citation>
    <scope>NUCLEOTIDE SEQUENCE [LARGE SCALE GENOMIC DNA]</scope>
    <source>
        <strain evidence="9 10">BCCO 10_0798</strain>
    </source>
</reference>
<dbReference type="PANTHER" id="PTHR36108:SF13">
    <property type="entry name" value="COLOSSIN-B-RELATED"/>
    <property type="match status" value="1"/>
</dbReference>